<protein>
    <submittedName>
        <fullName evidence="2">Uncharacterized protein</fullName>
    </submittedName>
</protein>
<dbReference type="EMBL" id="ML213505">
    <property type="protein sequence ID" value="TFK55182.1"/>
    <property type="molecule type" value="Genomic_DNA"/>
</dbReference>
<keyword evidence="3" id="KW-1185">Reference proteome</keyword>
<dbReference type="AlphaFoldDB" id="A0A5C3ND01"/>
<gene>
    <name evidence="2" type="ORF">OE88DRAFT_1653909</name>
</gene>
<evidence type="ECO:0000313" key="2">
    <source>
        <dbReference type="EMBL" id="TFK55182.1"/>
    </source>
</evidence>
<name>A0A5C3ND01_9AGAM</name>
<sequence>MNFNGQDNLVLVAPRPVRLPAGSHFPLSRPKHLAPSADHSEDVPVADHHETFVVGDSKLDVFLDSAAFLGRDSASPRAPSRSGLPSEALEEFLSILRPSSLFSPSSPLFRARHGPTLLRPALAERSPQMHALHNLSNSPSPVMLGEIDRIVSGRKTPHKLLRDKENVNTAHETLEPGAFHPSVLSSPVSRFQTRNPFQRHASYEVASTEAGHPMSPARVPLPSPTPTELEV</sequence>
<dbReference type="Proteomes" id="UP000305948">
    <property type="component" value="Unassembled WGS sequence"/>
</dbReference>
<evidence type="ECO:0000313" key="3">
    <source>
        <dbReference type="Proteomes" id="UP000305948"/>
    </source>
</evidence>
<accession>A0A5C3ND01</accession>
<feature type="region of interest" description="Disordered" evidence="1">
    <location>
        <begin position="206"/>
        <end position="231"/>
    </location>
</feature>
<evidence type="ECO:0000256" key="1">
    <source>
        <dbReference type="SAM" id="MobiDB-lite"/>
    </source>
</evidence>
<proteinExistence type="predicted"/>
<organism evidence="2 3">
    <name type="scientific">Heliocybe sulcata</name>
    <dbReference type="NCBI Taxonomy" id="5364"/>
    <lineage>
        <taxon>Eukaryota</taxon>
        <taxon>Fungi</taxon>
        <taxon>Dikarya</taxon>
        <taxon>Basidiomycota</taxon>
        <taxon>Agaricomycotina</taxon>
        <taxon>Agaricomycetes</taxon>
        <taxon>Gloeophyllales</taxon>
        <taxon>Gloeophyllaceae</taxon>
        <taxon>Heliocybe</taxon>
    </lineage>
</organism>
<dbReference type="OrthoDB" id="3242721at2759"/>
<reference evidence="2 3" key="1">
    <citation type="journal article" date="2019" name="Nat. Ecol. Evol.">
        <title>Megaphylogeny resolves global patterns of mushroom evolution.</title>
        <authorList>
            <person name="Varga T."/>
            <person name="Krizsan K."/>
            <person name="Foldi C."/>
            <person name="Dima B."/>
            <person name="Sanchez-Garcia M."/>
            <person name="Sanchez-Ramirez S."/>
            <person name="Szollosi G.J."/>
            <person name="Szarkandi J.G."/>
            <person name="Papp V."/>
            <person name="Albert L."/>
            <person name="Andreopoulos W."/>
            <person name="Angelini C."/>
            <person name="Antonin V."/>
            <person name="Barry K.W."/>
            <person name="Bougher N.L."/>
            <person name="Buchanan P."/>
            <person name="Buyck B."/>
            <person name="Bense V."/>
            <person name="Catcheside P."/>
            <person name="Chovatia M."/>
            <person name="Cooper J."/>
            <person name="Damon W."/>
            <person name="Desjardin D."/>
            <person name="Finy P."/>
            <person name="Geml J."/>
            <person name="Haridas S."/>
            <person name="Hughes K."/>
            <person name="Justo A."/>
            <person name="Karasinski D."/>
            <person name="Kautmanova I."/>
            <person name="Kiss B."/>
            <person name="Kocsube S."/>
            <person name="Kotiranta H."/>
            <person name="LaButti K.M."/>
            <person name="Lechner B.E."/>
            <person name="Liimatainen K."/>
            <person name="Lipzen A."/>
            <person name="Lukacs Z."/>
            <person name="Mihaltcheva S."/>
            <person name="Morgado L.N."/>
            <person name="Niskanen T."/>
            <person name="Noordeloos M.E."/>
            <person name="Ohm R.A."/>
            <person name="Ortiz-Santana B."/>
            <person name="Ovrebo C."/>
            <person name="Racz N."/>
            <person name="Riley R."/>
            <person name="Savchenko A."/>
            <person name="Shiryaev A."/>
            <person name="Soop K."/>
            <person name="Spirin V."/>
            <person name="Szebenyi C."/>
            <person name="Tomsovsky M."/>
            <person name="Tulloss R.E."/>
            <person name="Uehling J."/>
            <person name="Grigoriev I.V."/>
            <person name="Vagvolgyi C."/>
            <person name="Papp T."/>
            <person name="Martin F.M."/>
            <person name="Miettinen O."/>
            <person name="Hibbett D.S."/>
            <person name="Nagy L.G."/>
        </authorList>
    </citation>
    <scope>NUCLEOTIDE SEQUENCE [LARGE SCALE GENOMIC DNA]</scope>
    <source>
        <strain evidence="2 3">OMC1185</strain>
    </source>
</reference>